<feature type="signal peptide" evidence="2">
    <location>
        <begin position="1"/>
        <end position="27"/>
    </location>
</feature>
<dbReference type="InterPro" id="IPR003344">
    <property type="entry name" value="Big_1_dom"/>
</dbReference>
<comment type="similarity">
    <text evidence="1">Belongs to the intimin/invasin family.</text>
</comment>
<feature type="non-terminal residue" evidence="5">
    <location>
        <position position="623"/>
    </location>
</feature>
<dbReference type="Pfam" id="PF20148">
    <property type="entry name" value="DUF6531"/>
    <property type="match status" value="1"/>
</dbReference>
<feature type="chain" id="PRO_5014643597" description="Big-1 domain-containing protein" evidence="2">
    <location>
        <begin position="28"/>
        <end position="623"/>
    </location>
</feature>
<reference evidence="6" key="1">
    <citation type="submission" date="2017-09" db="EMBL/GenBank/DDBJ databases">
        <title>Depth-based differentiation of microbial function through sediment-hosted aquifers and enrichment of novel symbionts in the deep terrestrial subsurface.</title>
        <authorList>
            <person name="Probst A.J."/>
            <person name="Ladd B."/>
            <person name="Jarett J.K."/>
            <person name="Geller-Mcgrath D.E."/>
            <person name="Sieber C.M.K."/>
            <person name="Emerson J.B."/>
            <person name="Anantharaman K."/>
            <person name="Thomas B.C."/>
            <person name="Malmstrom R."/>
            <person name="Stieglmeier M."/>
            <person name="Klingl A."/>
            <person name="Woyke T."/>
            <person name="Ryan C.M."/>
            <person name="Banfield J.F."/>
        </authorList>
    </citation>
    <scope>NUCLEOTIDE SEQUENCE [LARGE SCALE GENOMIC DNA]</scope>
</reference>
<evidence type="ECO:0000259" key="4">
    <source>
        <dbReference type="Pfam" id="PF20148"/>
    </source>
</evidence>
<gene>
    <name evidence="5" type="ORF">COY52_05825</name>
</gene>
<evidence type="ECO:0000256" key="2">
    <source>
        <dbReference type="SAM" id="SignalP"/>
    </source>
</evidence>
<dbReference type="InterPro" id="IPR008964">
    <property type="entry name" value="Invasin/intimin_cell_adhesion"/>
</dbReference>
<evidence type="ECO:0000313" key="5">
    <source>
        <dbReference type="EMBL" id="PIZ16890.1"/>
    </source>
</evidence>
<dbReference type="AlphaFoldDB" id="A0A2M7SBP5"/>
<dbReference type="EMBL" id="PFMR01000158">
    <property type="protein sequence ID" value="PIZ16890.1"/>
    <property type="molecule type" value="Genomic_DNA"/>
</dbReference>
<organism evidence="5 6">
    <name type="scientific">Candidatus Desantisbacteria bacterium CG_4_10_14_0_8_um_filter_48_22</name>
    <dbReference type="NCBI Taxonomy" id="1974543"/>
    <lineage>
        <taxon>Bacteria</taxon>
        <taxon>Candidatus Desantisiibacteriota</taxon>
    </lineage>
</organism>
<feature type="domain" description="DUF6531" evidence="4">
    <location>
        <begin position="151"/>
        <end position="219"/>
    </location>
</feature>
<dbReference type="Pfam" id="PF02369">
    <property type="entry name" value="Big_1"/>
    <property type="match status" value="1"/>
</dbReference>
<dbReference type="SUPFAM" id="SSF49373">
    <property type="entry name" value="Invasin/intimin cell-adhesion fragments"/>
    <property type="match status" value="1"/>
</dbReference>
<accession>A0A2M7SBP5</accession>
<feature type="domain" description="Big-1" evidence="3">
    <location>
        <begin position="35"/>
        <end position="130"/>
    </location>
</feature>
<name>A0A2M7SBP5_9BACT</name>
<keyword evidence="2" id="KW-0732">Signal</keyword>
<dbReference type="InterPro" id="IPR045351">
    <property type="entry name" value="DUF6531"/>
</dbReference>
<proteinExistence type="inferred from homology"/>
<dbReference type="Gene3D" id="2.180.10.10">
    <property type="entry name" value="RHS repeat-associated core"/>
    <property type="match status" value="1"/>
</dbReference>
<dbReference type="Proteomes" id="UP000229307">
    <property type="component" value="Unassembled WGS sequence"/>
</dbReference>
<evidence type="ECO:0008006" key="7">
    <source>
        <dbReference type="Google" id="ProtNLM"/>
    </source>
</evidence>
<comment type="caution">
    <text evidence="5">The sequence shown here is derived from an EMBL/GenBank/DDBJ whole genome shotgun (WGS) entry which is preliminary data.</text>
</comment>
<evidence type="ECO:0000256" key="1">
    <source>
        <dbReference type="ARBA" id="ARBA00010116"/>
    </source>
</evidence>
<protein>
    <recommendedName>
        <fullName evidence="7">Big-1 domain-containing protein</fullName>
    </recommendedName>
</protein>
<dbReference type="Gene3D" id="2.60.40.10">
    <property type="entry name" value="Immunoglobulins"/>
    <property type="match status" value="1"/>
</dbReference>
<evidence type="ECO:0000259" key="3">
    <source>
        <dbReference type="Pfam" id="PF02369"/>
    </source>
</evidence>
<dbReference type="InterPro" id="IPR013783">
    <property type="entry name" value="Ig-like_fold"/>
</dbReference>
<evidence type="ECO:0000313" key="6">
    <source>
        <dbReference type="Proteomes" id="UP000229307"/>
    </source>
</evidence>
<sequence>MFKKHKIFFFLILFITICRIQSSVCLAQVITEPFDFTVTAYPEIAYNASLSTVTVIVAKQSGGFVEGWPVNLSIEGDAVFIPSSSKSITVNTDKNGVIKAMLSPQKVGSCKVKAEIFGSTSGIKYINISFLYMPGNPTGIPCRGTQRTIEGVNTLNGNLCFTVRDFQISGRGPDIEFFRTYNSQSDYIGILGKGWVCNYDIRILNPSAGDTIYFMDEYGGIKGFSKKGSIYEPPPGVYLNLTQSQSYWIVTDKFGTKYYFDNGNYGYNYPYSLHLGRLIKIVDRNNNELVLTWSLVYVTIINGIQKWYIKLDSIKNMSSNQQINFYYNCFEMYNFDPVYGRNDPYYIGVVFSIYGFFDGRRYEYNYEYGGPPASADAAPYLVNSYVSQGVAKYYGSYYRYESYISPFGYYRNICKLIYADDPRRSPGSSRLSYKYDDFGRLAEIQKADGLNTPVLRKFEYRFFEKDGKMLPETHITENFDNVKSHLTIDRYNEKGFHSEIELPNFEKITAVWDEEKLNKTQINNRGIITEYFYDAKGNVIKEIIHGRGEYNKTEVAERSYNQTFGGIEWLRNARGYNTYWTYESSNGNLLQVSEQIGGSNKVTTYGYNSSGERISTTEVGINE</sequence>